<proteinExistence type="predicted"/>
<reference evidence="2" key="1">
    <citation type="submission" date="2017-02" db="UniProtKB">
        <authorList>
            <consortium name="WormBaseParasite"/>
        </authorList>
    </citation>
    <scope>IDENTIFICATION</scope>
</reference>
<accession>A0A0N4Z0V8</accession>
<keyword evidence="1" id="KW-1185">Reference proteome</keyword>
<name>A0A0N4Z0V8_PARTI</name>
<sequence>MMTPEEIFEILNKRKEYNQEYMNWIGNIKVEIKAMIRNEEKLKVEIVKSSNRALVLMEKYSSHDTDKQSLNINENSNPKLNVSDDTTGQEIYKEVECFVNIHLSKNMYILPKNSQDMIKLKIYSYKLCKGSDYTILTIIGDDKLNHRYEINIHFSPTLSEYYSIVERKGYCVLKIKSEAISCNDIILKAIGFRFEKINDVRNFLLKFHQ</sequence>
<organism evidence="1 2">
    <name type="scientific">Parastrongyloides trichosuri</name>
    <name type="common">Possum-specific nematode worm</name>
    <dbReference type="NCBI Taxonomy" id="131310"/>
    <lineage>
        <taxon>Eukaryota</taxon>
        <taxon>Metazoa</taxon>
        <taxon>Ecdysozoa</taxon>
        <taxon>Nematoda</taxon>
        <taxon>Chromadorea</taxon>
        <taxon>Rhabditida</taxon>
        <taxon>Tylenchina</taxon>
        <taxon>Panagrolaimomorpha</taxon>
        <taxon>Strongyloidoidea</taxon>
        <taxon>Strongyloididae</taxon>
        <taxon>Parastrongyloides</taxon>
    </lineage>
</organism>
<dbReference type="WBParaSite" id="PTRK_0000033700.1">
    <property type="protein sequence ID" value="PTRK_0000033700.1"/>
    <property type="gene ID" value="PTRK_0000033700"/>
</dbReference>
<dbReference type="Proteomes" id="UP000038045">
    <property type="component" value="Unplaced"/>
</dbReference>
<evidence type="ECO:0000313" key="2">
    <source>
        <dbReference type="WBParaSite" id="PTRK_0000033700.1"/>
    </source>
</evidence>
<dbReference type="AlphaFoldDB" id="A0A0N4Z0V8"/>
<evidence type="ECO:0000313" key="1">
    <source>
        <dbReference type="Proteomes" id="UP000038045"/>
    </source>
</evidence>
<protein>
    <submittedName>
        <fullName evidence="2">Uncharacterized protein</fullName>
    </submittedName>
</protein>